<dbReference type="KEGG" id="rsi:Runsl_3875"/>
<dbReference type="PANTHER" id="PTHR19328">
    <property type="entry name" value="HEDGEHOG-INTERACTING PROTEIN"/>
    <property type="match status" value="1"/>
</dbReference>
<gene>
    <name evidence="2" type="ordered locus">Runsl_3875</name>
</gene>
<dbReference type="Pfam" id="PF07995">
    <property type="entry name" value="GSDH"/>
    <property type="match status" value="1"/>
</dbReference>
<organism evidence="2 3">
    <name type="scientific">Runella slithyformis (strain ATCC 29530 / DSM 19594 / LMG 11500 / NCIMB 11436 / LSU 4)</name>
    <dbReference type="NCBI Taxonomy" id="761193"/>
    <lineage>
        <taxon>Bacteria</taxon>
        <taxon>Pseudomonadati</taxon>
        <taxon>Bacteroidota</taxon>
        <taxon>Cytophagia</taxon>
        <taxon>Cytophagales</taxon>
        <taxon>Spirosomataceae</taxon>
        <taxon>Runella</taxon>
    </lineage>
</organism>
<dbReference type="InterPro" id="IPR011041">
    <property type="entry name" value="Quinoprot_gluc/sorb_DH_b-prop"/>
</dbReference>
<evidence type="ECO:0000259" key="1">
    <source>
        <dbReference type="Pfam" id="PF07995"/>
    </source>
</evidence>
<dbReference type="PANTHER" id="PTHR19328:SF75">
    <property type="entry name" value="ALDOSE SUGAR DEHYDROGENASE YLII"/>
    <property type="match status" value="1"/>
</dbReference>
<accession>A0A7U3ZN24</accession>
<dbReference type="AlphaFoldDB" id="A0A7U3ZN24"/>
<sequence length="396" mass="43337">MKNHSKSIGIFVALGLTAAGLSCSDKTKDTDPITVDSSATFTVTDAFPSLTFSSPVEMMHSGDRSNRLFVVEQRGLVKVFRNEPGASTSETFLNISGRVTSGGETGLLGIAFHPDFKSNGQFFVNYTRRQNSQLQSVIARFQSNKTTADANSEEILLTYDQPYSNHNGGALLFGKDGFLYIATGDGGSGGDPQNYAQNLGSLLGKILRIDVNTKEPGLNYAIPADNPFKMTANARPEIYAYGLRNPWKMTADRGNGQIWIADVGQNAREEIDILERGGNYGWRIAEGRECYNPNTNCNRTGLLEPVFDYGTNEGRSITGGYVYRGTKLAHLKGKYIYGDYVSGKIWALQYNESTKQTSNTSLAQLLGSLSSFGEDEAGELYLLNHQSGKIQQLTKR</sequence>
<keyword evidence="3" id="KW-1185">Reference proteome</keyword>
<dbReference type="InterPro" id="IPR012938">
    <property type="entry name" value="Glc/Sorbosone_DH"/>
</dbReference>
<dbReference type="Gene3D" id="2.120.10.30">
    <property type="entry name" value="TolB, C-terminal domain"/>
    <property type="match status" value="1"/>
</dbReference>
<dbReference type="RefSeq" id="WP_013929535.1">
    <property type="nucleotide sequence ID" value="NC_015703.1"/>
</dbReference>
<evidence type="ECO:0000313" key="2">
    <source>
        <dbReference type="EMBL" id="AEI50232.1"/>
    </source>
</evidence>
<dbReference type="PROSITE" id="PS51257">
    <property type="entry name" value="PROKAR_LIPOPROTEIN"/>
    <property type="match status" value="1"/>
</dbReference>
<dbReference type="EMBL" id="CP002859">
    <property type="protein sequence ID" value="AEI50232.1"/>
    <property type="molecule type" value="Genomic_DNA"/>
</dbReference>
<feature type="domain" description="Glucose/Sorbosone dehydrogenase" evidence="1">
    <location>
        <begin position="53"/>
        <end position="390"/>
    </location>
</feature>
<proteinExistence type="predicted"/>
<reference evidence="2 3" key="2">
    <citation type="journal article" date="2012" name="Stand. Genomic Sci.">
        <title>Complete genome sequence of the aquatic bacterium Runella slithyformis type strain (LSU 4(T)).</title>
        <authorList>
            <person name="Copeland A."/>
            <person name="Zhang X."/>
            <person name="Misra M."/>
            <person name="Lapidus A."/>
            <person name="Nolan M."/>
            <person name="Lucas S."/>
            <person name="Deshpande S."/>
            <person name="Cheng J.F."/>
            <person name="Tapia R."/>
            <person name="Goodwin L.A."/>
            <person name="Pitluck S."/>
            <person name="Liolios K."/>
            <person name="Pagani I."/>
            <person name="Ivanova N."/>
            <person name="Mikhailova N."/>
            <person name="Pati A."/>
            <person name="Chen A."/>
            <person name="Palaniappan K."/>
            <person name="Land M."/>
            <person name="Hauser L."/>
            <person name="Pan C."/>
            <person name="Jeffries C.D."/>
            <person name="Detter J.C."/>
            <person name="Brambilla E.M."/>
            <person name="Rohde M."/>
            <person name="Djao O.D."/>
            <person name="Goker M."/>
            <person name="Sikorski J."/>
            <person name="Tindall B.J."/>
            <person name="Woyke T."/>
            <person name="Bristow J."/>
            <person name="Eisen J.A."/>
            <person name="Markowitz V."/>
            <person name="Hugenholtz P."/>
            <person name="Kyrpides N.C."/>
            <person name="Klenk H.P."/>
            <person name="Mavromatis K."/>
        </authorList>
    </citation>
    <scope>NUCLEOTIDE SEQUENCE [LARGE SCALE GENOMIC DNA]</scope>
    <source>
        <strain evidence="3">ATCC 29530 / DSM 19594 / LMG 11500 / NCIMB 11436 / LSU 4</strain>
    </source>
</reference>
<evidence type="ECO:0000313" key="3">
    <source>
        <dbReference type="Proteomes" id="UP000000493"/>
    </source>
</evidence>
<name>A0A7U3ZN24_RUNSL</name>
<dbReference type="SUPFAM" id="SSF50952">
    <property type="entry name" value="Soluble quinoprotein glucose dehydrogenase"/>
    <property type="match status" value="1"/>
</dbReference>
<reference evidence="3" key="1">
    <citation type="submission" date="2011-06" db="EMBL/GenBank/DDBJ databases">
        <title>The complete genome of chromosome of Runella slithyformis DSM 19594.</title>
        <authorList>
            <consortium name="US DOE Joint Genome Institute (JGI-PGF)"/>
            <person name="Lucas S."/>
            <person name="Han J."/>
            <person name="Lapidus A."/>
            <person name="Bruce D."/>
            <person name="Goodwin L."/>
            <person name="Pitluck S."/>
            <person name="Peters L."/>
            <person name="Kyrpides N."/>
            <person name="Mavromatis K."/>
            <person name="Ivanova N."/>
            <person name="Ovchinnikova G."/>
            <person name="Zhang X."/>
            <person name="Misra M."/>
            <person name="Detter J.C."/>
            <person name="Tapia R."/>
            <person name="Han C."/>
            <person name="Land M."/>
            <person name="Hauser L."/>
            <person name="Markowitz V."/>
            <person name="Cheng J.-F."/>
            <person name="Hugenholtz P."/>
            <person name="Woyke T."/>
            <person name="Wu D."/>
            <person name="Tindall B."/>
            <person name="Faehrich R."/>
            <person name="Brambilla E."/>
            <person name="Klenk H.-P."/>
            <person name="Eisen J.A."/>
        </authorList>
    </citation>
    <scope>NUCLEOTIDE SEQUENCE [LARGE SCALE GENOMIC DNA]</scope>
    <source>
        <strain evidence="3">ATCC 29530 / DSM 19594 / LMG 11500 / NCIMB 11436 / LSU 4</strain>
    </source>
</reference>
<protein>
    <submittedName>
        <fullName evidence="2">Glucose/sorbosone dehydrogenase-like protein</fullName>
    </submittedName>
</protein>
<dbReference type="InterPro" id="IPR011042">
    <property type="entry name" value="6-blade_b-propeller_TolB-like"/>
</dbReference>
<dbReference type="Proteomes" id="UP000000493">
    <property type="component" value="Chromosome"/>
</dbReference>